<dbReference type="InterPro" id="IPR000836">
    <property type="entry name" value="PRTase_dom"/>
</dbReference>
<organism evidence="4 5">
    <name type="scientific">Lacisediminihabitans changchengi</name>
    <dbReference type="NCBI Taxonomy" id="2787634"/>
    <lineage>
        <taxon>Bacteria</taxon>
        <taxon>Bacillati</taxon>
        <taxon>Actinomycetota</taxon>
        <taxon>Actinomycetes</taxon>
        <taxon>Micrococcales</taxon>
        <taxon>Microbacteriaceae</taxon>
        <taxon>Lacisediminihabitans</taxon>
    </lineage>
</organism>
<feature type="domain" description="Phosphoribosyltransferase" evidence="3">
    <location>
        <begin position="160"/>
        <end position="214"/>
    </location>
</feature>
<feature type="region of interest" description="Disordered" evidence="2">
    <location>
        <begin position="216"/>
        <end position="236"/>
    </location>
</feature>
<reference evidence="4" key="1">
    <citation type="submission" date="2021-01" db="EMBL/GenBank/DDBJ databases">
        <title>Lacisediminihabitans sp. nov. strain G11-30, isolated from Antarctic Soil.</title>
        <authorList>
            <person name="Li J."/>
        </authorList>
    </citation>
    <scope>NUCLEOTIDE SEQUENCE</scope>
    <source>
        <strain evidence="4">G11-30</strain>
    </source>
</reference>
<accession>A0A934SNX8</accession>
<comment type="similarity">
    <text evidence="1">Belongs to the ComF/GntX family.</text>
</comment>
<dbReference type="CDD" id="cd06223">
    <property type="entry name" value="PRTases_typeI"/>
    <property type="match status" value="1"/>
</dbReference>
<gene>
    <name evidence="4" type="ORF">IV501_02040</name>
</gene>
<sequence>MNPSPRLDLLRAVLLDAMAVISPVECAGCGAVDRALCAECRFALIPRLHEQSLADGTPVVSALRYDGVVRELVLAYKEQGRTDVARALATPLLSALSAALTGRCELVALPIGAAAFRRRGYDPVRLLLRRARLGRPASLLRTAERRVDQKRLGREARAENLAGSLRVSRDIRGRRLVLVDDVVTTGASLAEAARVLRAAGAEVVGAATLAYTPRLFPHSEGLPTETSDSTIQRGLR</sequence>
<evidence type="ECO:0000313" key="5">
    <source>
        <dbReference type="Proteomes" id="UP000636458"/>
    </source>
</evidence>
<keyword evidence="5" id="KW-1185">Reference proteome</keyword>
<protein>
    <submittedName>
        <fullName evidence="4">ComF family protein</fullName>
    </submittedName>
</protein>
<proteinExistence type="inferred from homology"/>
<dbReference type="EMBL" id="JAEPES010000001">
    <property type="protein sequence ID" value="MBK4346403.1"/>
    <property type="molecule type" value="Genomic_DNA"/>
</dbReference>
<evidence type="ECO:0000256" key="1">
    <source>
        <dbReference type="ARBA" id="ARBA00008007"/>
    </source>
</evidence>
<dbReference type="SUPFAM" id="SSF53271">
    <property type="entry name" value="PRTase-like"/>
    <property type="match status" value="1"/>
</dbReference>
<dbReference type="Pfam" id="PF00156">
    <property type="entry name" value="Pribosyltran"/>
    <property type="match status" value="1"/>
</dbReference>
<dbReference type="AlphaFoldDB" id="A0A934SNX8"/>
<evidence type="ECO:0000256" key="2">
    <source>
        <dbReference type="SAM" id="MobiDB-lite"/>
    </source>
</evidence>
<evidence type="ECO:0000313" key="4">
    <source>
        <dbReference type="EMBL" id="MBK4346403.1"/>
    </source>
</evidence>
<dbReference type="PANTHER" id="PTHR47505:SF1">
    <property type="entry name" value="DNA UTILIZATION PROTEIN YHGH"/>
    <property type="match status" value="1"/>
</dbReference>
<dbReference type="InterPro" id="IPR051910">
    <property type="entry name" value="ComF/GntX_DNA_util-trans"/>
</dbReference>
<dbReference type="RefSeq" id="WP_200554735.1">
    <property type="nucleotide sequence ID" value="NZ_JAEPES010000001.1"/>
</dbReference>
<dbReference type="Gene3D" id="3.40.50.2020">
    <property type="match status" value="1"/>
</dbReference>
<comment type="caution">
    <text evidence="4">The sequence shown here is derived from an EMBL/GenBank/DDBJ whole genome shotgun (WGS) entry which is preliminary data.</text>
</comment>
<evidence type="ECO:0000259" key="3">
    <source>
        <dbReference type="Pfam" id="PF00156"/>
    </source>
</evidence>
<dbReference type="InterPro" id="IPR029057">
    <property type="entry name" value="PRTase-like"/>
</dbReference>
<feature type="compositionally biased region" description="Polar residues" evidence="2">
    <location>
        <begin position="224"/>
        <end position="236"/>
    </location>
</feature>
<dbReference type="PANTHER" id="PTHR47505">
    <property type="entry name" value="DNA UTILIZATION PROTEIN YHGH"/>
    <property type="match status" value="1"/>
</dbReference>
<name>A0A934SNX8_9MICO</name>
<dbReference type="Proteomes" id="UP000636458">
    <property type="component" value="Unassembled WGS sequence"/>
</dbReference>